<reference evidence="1" key="1">
    <citation type="submission" date="2020-03" db="EMBL/GenBank/DDBJ databases">
        <authorList>
            <person name="Weist P."/>
        </authorList>
    </citation>
    <scope>NUCLEOTIDE SEQUENCE</scope>
</reference>
<dbReference type="AlphaFoldDB" id="A0A9N7ULS8"/>
<sequence length="99" mass="11122">MDTHKLERTDSPDSIYSRHVTLMFALTPHSLCGSAQFLSAGEPPGSEIEPAARANLESTGGWRPRQRFDRKAGFSTLQAAQLHRFQTVRVEHMCIQKLL</sequence>
<gene>
    <name evidence="1" type="ORF">PLEPLA_LOCUS20543</name>
</gene>
<evidence type="ECO:0000313" key="2">
    <source>
        <dbReference type="Proteomes" id="UP001153269"/>
    </source>
</evidence>
<accession>A0A9N7ULS8</accession>
<dbReference type="EMBL" id="CADEAL010001446">
    <property type="protein sequence ID" value="CAB1432461.1"/>
    <property type="molecule type" value="Genomic_DNA"/>
</dbReference>
<comment type="caution">
    <text evidence="1">The sequence shown here is derived from an EMBL/GenBank/DDBJ whole genome shotgun (WGS) entry which is preliminary data.</text>
</comment>
<dbReference type="Proteomes" id="UP001153269">
    <property type="component" value="Unassembled WGS sequence"/>
</dbReference>
<organism evidence="1 2">
    <name type="scientific">Pleuronectes platessa</name>
    <name type="common">European plaice</name>
    <dbReference type="NCBI Taxonomy" id="8262"/>
    <lineage>
        <taxon>Eukaryota</taxon>
        <taxon>Metazoa</taxon>
        <taxon>Chordata</taxon>
        <taxon>Craniata</taxon>
        <taxon>Vertebrata</taxon>
        <taxon>Euteleostomi</taxon>
        <taxon>Actinopterygii</taxon>
        <taxon>Neopterygii</taxon>
        <taxon>Teleostei</taxon>
        <taxon>Neoteleostei</taxon>
        <taxon>Acanthomorphata</taxon>
        <taxon>Carangaria</taxon>
        <taxon>Pleuronectiformes</taxon>
        <taxon>Pleuronectoidei</taxon>
        <taxon>Pleuronectidae</taxon>
        <taxon>Pleuronectes</taxon>
    </lineage>
</organism>
<protein>
    <submittedName>
        <fullName evidence="1">Uncharacterized protein</fullName>
    </submittedName>
</protein>
<name>A0A9N7ULS8_PLEPL</name>
<keyword evidence="2" id="KW-1185">Reference proteome</keyword>
<proteinExistence type="predicted"/>
<evidence type="ECO:0000313" key="1">
    <source>
        <dbReference type="EMBL" id="CAB1432461.1"/>
    </source>
</evidence>